<organism evidence="1 2">
    <name type="scientific">Colletotrichum lupini</name>
    <dbReference type="NCBI Taxonomy" id="145971"/>
    <lineage>
        <taxon>Eukaryota</taxon>
        <taxon>Fungi</taxon>
        <taxon>Dikarya</taxon>
        <taxon>Ascomycota</taxon>
        <taxon>Pezizomycotina</taxon>
        <taxon>Sordariomycetes</taxon>
        <taxon>Hypocreomycetidae</taxon>
        <taxon>Glomerellales</taxon>
        <taxon>Glomerellaceae</taxon>
        <taxon>Colletotrichum</taxon>
        <taxon>Colletotrichum acutatum species complex</taxon>
    </lineage>
</organism>
<dbReference type="AlphaFoldDB" id="A0A9Q8WB68"/>
<accession>A0A9Q8WB68</accession>
<reference evidence="1" key="1">
    <citation type="journal article" date="2021" name="Mol. Plant Microbe Interact.">
        <title>Complete Genome Sequence of the Plant-Pathogenic Fungus Colletotrichum lupini.</title>
        <authorList>
            <person name="Baroncelli R."/>
            <person name="Pensec F."/>
            <person name="Da Lio D."/>
            <person name="Boufleur T."/>
            <person name="Vicente I."/>
            <person name="Sarrocco S."/>
            <person name="Picot A."/>
            <person name="Baraldi E."/>
            <person name="Sukno S."/>
            <person name="Thon M."/>
            <person name="Le Floch G."/>
        </authorList>
    </citation>
    <scope>NUCLEOTIDE SEQUENCE</scope>
    <source>
        <strain evidence="1">IMI 504893</strain>
    </source>
</reference>
<keyword evidence="2" id="KW-1185">Reference proteome</keyword>
<sequence>MAGKASSQSCCKEASWWEKDPSLKSEDIRSRTEFLGLLIVLLVHQLANVPGSAAMESSRDFAFRMYGYVHYVCDSGITGVSLNDYWHFQVVTSATSCAPRVCCAMVAYFEMEYIDWLADLLERTVEVVHDAKHPKWYRLNLSWTVEIIFDLLERYIDVIPSLKMFARFLLLHCRRMGRLQTDVRAVVPAVAEAT</sequence>
<protein>
    <submittedName>
        <fullName evidence="1">Uncharacterized protein</fullName>
    </submittedName>
</protein>
<proteinExistence type="predicted"/>
<dbReference type="KEGG" id="clup:CLUP02_18291"/>
<name>A0A9Q8WB68_9PEZI</name>
<evidence type="ECO:0000313" key="2">
    <source>
        <dbReference type="Proteomes" id="UP000830671"/>
    </source>
</evidence>
<dbReference type="Proteomes" id="UP000830671">
    <property type="component" value="Chromosome 10"/>
</dbReference>
<dbReference type="RefSeq" id="XP_049138417.1">
    <property type="nucleotide sequence ID" value="XM_049297193.1"/>
</dbReference>
<gene>
    <name evidence="1" type="ORF">CLUP02_18291</name>
</gene>
<dbReference type="GeneID" id="73352203"/>
<dbReference type="EMBL" id="CP019472">
    <property type="protein sequence ID" value="UQC76776.1"/>
    <property type="molecule type" value="Genomic_DNA"/>
</dbReference>
<evidence type="ECO:0000313" key="1">
    <source>
        <dbReference type="EMBL" id="UQC76776.1"/>
    </source>
</evidence>